<evidence type="ECO:0000313" key="2">
    <source>
        <dbReference type="Proteomes" id="UP000593567"/>
    </source>
</evidence>
<proteinExistence type="predicted"/>
<keyword evidence="2" id="KW-1185">Reference proteome</keyword>
<reference evidence="1" key="1">
    <citation type="submission" date="2020-06" db="EMBL/GenBank/DDBJ databases">
        <title>Draft genome of Bugula neritina, a colonial animal packing powerful symbionts and potential medicines.</title>
        <authorList>
            <person name="Rayko M."/>
        </authorList>
    </citation>
    <scope>NUCLEOTIDE SEQUENCE [LARGE SCALE GENOMIC DNA]</scope>
    <source>
        <strain evidence="1">Kwan_BN1</strain>
    </source>
</reference>
<dbReference type="Proteomes" id="UP000593567">
    <property type="component" value="Unassembled WGS sequence"/>
</dbReference>
<gene>
    <name evidence="1" type="ORF">EB796_022089</name>
</gene>
<sequence>MSGYQDADALWSCPPPNFYDRGMSWPRHPPPSQNRDYYFMNTSHCPPPQAPARYPLHQTLNVTHSTGNSSVDHMTHNAGQFTVDERAAPYWASANLPNISVPPPLLNNINPLSQNMAKSCSGPLPPGAQTLSAVTSSQSCIQHEKLKVWLAKNGFTAPHNHHNQLDLDSKELTLLDIKIMLHKVNILRLQLGDLSSNEVTENESSHNQKTLIEDEINKLLLILESESTRDIVRKKTIRALARKERRRKRKQRLWEETQAKSVRITESHERLDKWLEDIQEKKRVSDDVIAQLFYKNT</sequence>
<evidence type="ECO:0000313" key="1">
    <source>
        <dbReference type="EMBL" id="KAF6019616.1"/>
    </source>
</evidence>
<name>A0A7J7J1K7_BUGNE</name>
<accession>A0A7J7J1K7</accession>
<dbReference type="EMBL" id="VXIV02003218">
    <property type="protein sequence ID" value="KAF6019616.1"/>
    <property type="molecule type" value="Genomic_DNA"/>
</dbReference>
<protein>
    <submittedName>
        <fullName evidence="1">Uncharacterized protein</fullName>
    </submittedName>
</protein>
<comment type="caution">
    <text evidence="1">The sequence shown here is derived from an EMBL/GenBank/DDBJ whole genome shotgun (WGS) entry which is preliminary data.</text>
</comment>
<dbReference type="AlphaFoldDB" id="A0A7J7J1K7"/>
<organism evidence="1 2">
    <name type="scientific">Bugula neritina</name>
    <name type="common">Brown bryozoan</name>
    <name type="synonym">Sertularia neritina</name>
    <dbReference type="NCBI Taxonomy" id="10212"/>
    <lineage>
        <taxon>Eukaryota</taxon>
        <taxon>Metazoa</taxon>
        <taxon>Spiralia</taxon>
        <taxon>Lophotrochozoa</taxon>
        <taxon>Bryozoa</taxon>
        <taxon>Gymnolaemata</taxon>
        <taxon>Cheilostomatida</taxon>
        <taxon>Flustrina</taxon>
        <taxon>Buguloidea</taxon>
        <taxon>Bugulidae</taxon>
        <taxon>Bugula</taxon>
    </lineage>
</organism>